<sequence length="633" mass="67997">MHRFASITAALGIISQVAGAFHAQRASDEQALSTPSPEPITVTQLPLPPVADSKVGSCTPEINPNGTGCLLKSSQVASGNFLPDDKHVLVSMNFTGAPAAPDPASIYDGSHLALVKADGTSFSSGDPWKCITCGVSEENKVGSSGLAPYAQSFRDGKRVLVGTNIVDCGEALLASDDCTPDKVHIYPLRWDNEADGSGPGGVIRELRLHPDNVHIGFNSFTYSNGQLGQLAYFGRLEFNPSPKTGEPRSARYDIVKVTRLFNPDSPQLFSTEGGELFLNRSAIAVGELRGFSGRGKEVTFIGNPVESCNIDVFAADLTTGNVRRLTSHPEYVDPIDVSPDDKWQVILDTRGTGRQMFMAGMRGIPPIIDLIATTVASSTRNNGPRRFFNPWLLDRDGDRDNYYGQQVNGDGDGSPGSINDEDWNAAADPKWSYDGTRIAYTENLVVAPSCGGSNPLRCPKSTEPGGRVTRLMVAHLTDRKALDLDPVDEVSDDIPWGVPYEPGSEAPDRPVIAGGNYTLKGEVSGSADVTIINDTKVPGAIKTVAVKYHEYSDDGVHVIDGSERFTSTVKSITDNHVDWYSDLTLSGETTGTKKTSPDGFHLEIDTMTNIFNANGTLTTTIDGKEWKQPQNGT</sequence>
<dbReference type="InterPro" id="IPR011042">
    <property type="entry name" value="6-blade_b-propeller_TolB-like"/>
</dbReference>
<dbReference type="Proteomes" id="UP000325780">
    <property type="component" value="Unassembled WGS sequence"/>
</dbReference>
<organism evidence="3 4">
    <name type="scientific">Aspergillus avenaceus</name>
    <dbReference type="NCBI Taxonomy" id="36643"/>
    <lineage>
        <taxon>Eukaryota</taxon>
        <taxon>Fungi</taxon>
        <taxon>Dikarya</taxon>
        <taxon>Ascomycota</taxon>
        <taxon>Pezizomycotina</taxon>
        <taxon>Eurotiomycetes</taxon>
        <taxon>Eurotiomycetidae</taxon>
        <taxon>Eurotiales</taxon>
        <taxon>Aspergillaceae</taxon>
        <taxon>Aspergillus</taxon>
        <taxon>Aspergillus subgen. Circumdati</taxon>
    </lineage>
</organism>
<dbReference type="OrthoDB" id="10265322at2759"/>
<reference evidence="3 4" key="1">
    <citation type="submission" date="2019-04" db="EMBL/GenBank/DDBJ databases">
        <title>Friends and foes A comparative genomics study of 23 Aspergillus species from section Flavi.</title>
        <authorList>
            <consortium name="DOE Joint Genome Institute"/>
            <person name="Kjaerbolling I."/>
            <person name="Vesth T."/>
            <person name="Frisvad J.C."/>
            <person name="Nybo J.L."/>
            <person name="Theobald S."/>
            <person name="Kildgaard S."/>
            <person name="Isbrandt T."/>
            <person name="Kuo A."/>
            <person name="Sato A."/>
            <person name="Lyhne E.K."/>
            <person name="Kogle M.E."/>
            <person name="Wiebenga A."/>
            <person name="Kun R.S."/>
            <person name="Lubbers R.J."/>
            <person name="Makela M.R."/>
            <person name="Barry K."/>
            <person name="Chovatia M."/>
            <person name="Clum A."/>
            <person name="Daum C."/>
            <person name="Haridas S."/>
            <person name="He G."/>
            <person name="LaButti K."/>
            <person name="Lipzen A."/>
            <person name="Mondo S."/>
            <person name="Riley R."/>
            <person name="Salamov A."/>
            <person name="Simmons B.A."/>
            <person name="Magnuson J.K."/>
            <person name="Henrissat B."/>
            <person name="Mortensen U.H."/>
            <person name="Larsen T.O."/>
            <person name="Devries R.P."/>
            <person name="Grigoriev I.V."/>
            <person name="Machida M."/>
            <person name="Baker S.E."/>
            <person name="Andersen M.R."/>
        </authorList>
    </citation>
    <scope>NUCLEOTIDE SEQUENCE [LARGE SCALE GENOMIC DNA]</scope>
    <source>
        <strain evidence="3 4">IBT 18842</strain>
    </source>
</reference>
<accession>A0A5N6TZB5</accession>
<dbReference type="Gene3D" id="2.120.10.30">
    <property type="entry name" value="TolB, C-terminal domain"/>
    <property type="match status" value="1"/>
</dbReference>
<evidence type="ECO:0000256" key="1">
    <source>
        <dbReference type="SAM" id="MobiDB-lite"/>
    </source>
</evidence>
<evidence type="ECO:0008006" key="5">
    <source>
        <dbReference type="Google" id="ProtNLM"/>
    </source>
</evidence>
<proteinExistence type="predicted"/>
<feature type="signal peptide" evidence="2">
    <location>
        <begin position="1"/>
        <end position="20"/>
    </location>
</feature>
<evidence type="ECO:0000313" key="3">
    <source>
        <dbReference type="EMBL" id="KAE8151692.1"/>
    </source>
</evidence>
<feature type="chain" id="PRO_5024988827" description="Saponin hydrolase" evidence="2">
    <location>
        <begin position="21"/>
        <end position="633"/>
    </location>
</feature>
<keyword evidence="4" id="KW-1185">Reference proteome</keyword>
<evidence type="ECO:0000256" key="2">
    <source>
        <dbReference type="SAM" id="SignalP"/>
    </source>
</evidence>
<dbReference type="EMBL" id="ML742066">
    <property type="protein sequence ID" value="KAE8151692.1"/>
    <property type="molecule type" value="Genomic_DNA"/>
</dbReference>
<feature type="region of interest" description="Disordered" evidence="1">
    <location>
        <begin position="399"/>
        <end position="422"/>
    </location>
</feature>
<dbReference type="SUPFAM" id="SSF69322">
    <property type="entry name" value="Tricorn protease domain 2"/>
    <property type="match status" value="1"/>
</dbReference>
<dbReference type="AlphaFoldDB" id="A0A5N6TZB5"/>
<gene>
    <name evidence="3" type="ORF">BDV25DRAFT_171262</name>
</gene>
<keyword evidence="2" id="KW-0732">Signal</keyword>
<evidence type="ECO:0000313" key="4">
    <source>
        <dbReference type="Proteomes" id="UP000325780"/>
    </source>
</evidence>
<name>A0A5N6TZB5_ASPAV</name>
<protein>
    <recommendedName>
        <fullName evidence="5">Saponin hydrolase</fullName>
    </recommendedName>
</protein>